<comment type="caution">
    <text evidence="1">The sequence shown here is derived from an EMBL/GenBank/DDBJ whole genome shotgun (WGS) entry which is preliminary data.</text>
</comment>
<sequence>MDNERFADIPEYKKILKGVAEEFIGLVEMEDYEEFENINKLKKEITEHFDKFFKDPEFDRLMSKAAD</sequence>
<accession>A0A7K4NN82</accession>
<name>A0A7K4NN82_9ARCH</name>
<protein>
    <submittedName>
        <fullName evidence="1">Uncharacterized protein</fullName>
    </submittedName>
</protein>
<dbReference type="Proteomes" id="UP000529843">
    <property type="component" value="Unassembled WGS sequence"/>
</dbReference>
<evidence type="ECO:0000313" key="2">
    <source>
        <dbReference type="Proteomes" id="UP000529843"/>
    </source>
</evidence>
<reference evidence="1 2" key="1">
    <citation type="journal article" date="2019" name="Environ. Microbiol.">
        <title>Genomics insights into ecotype formation of ammonia-oxidizing archaea in the deep ocean.</title>
        <authorList>
            <person name="Wang Y."/>
            <person name="Huang J.M."/>
            <person name="Cui G.J."/>
            <person name="Nunoura T."/>
            <person name="Takaki Y."/>
            <person name="Li W.L."/>
            <person name="Li J."/>
            <person name="Gao Z.M."/>
            <person name="Takai K."/>
            <person name="Zhang A.Q."/>
            <person name="Stepanauskas R."/>
        </authorList>
    </citation>
    <scope>NUCLEOTIDE SEQUENCE [LARGE SCALE GENOMIC DNA]</scope>
    <source>
        <strain evidence="1 2">N8</strain>
    </source>
</reference>
<organism evidence="1 2">
    <name type="scientific">Marine Group I thaumarchaeote</name>
    <dbReference type="NCBI Taxonomy" id="2511932"/>
    <lineage>
        <taxon>Archaea</taxon>
        <taxon>Nitrososphaerota</taxon>
        <taxon>Marine Group I</taxon>
    </lineage>
</organism>
<gene>
    <name evidence="1" type="ORF">HX804_05090</name>
</gene>
<dbReference type="EMBL" id="JACAST010000058">
    <property type="protein sequence ID" value="NWK02653.1"/>
    <property type="molecule type" value="Genomic_DNA"/>
</dbReference>
<proteinExistence type="predicted"/>
<evidence type="ECO:0000313" key="1">
    <source>
        <dbReference type="EMBL" id="NWK02653.1"/>
    </source>
</evidence>
<dbReference type="AlphaFoldDB" id="A0A7K4NN82"/>